<sequence>MYLAPGARYIHLKDKLFRTEGVCINSSILQHLSSIIVQPMHIIATVTLGRREYLFAASKLLFLVVTC</sequence>
<reference evidence="1" key="5">
    <citation type="journal article" date="2021" name="G3 (Bethesda)">
        <title>Aegilops tauschii genome assembly Aet v5.0 features greater sequence contiguity and improved annotation.</title>
        <authorList>
            <person name="Wang L."/>
            <person name="Zhu T."/>
            <person name="Rodriguez J.C."/>
            <person name="Deal K.R."/>
            <person name="Dubcovsky J."/>
            <person name="McGuire P.E."/>
            <person name="Lux T."/>
            <person name="Spannagl M."/>
            <person name="Mayer K.F.X."/>
            <person name="Baldrich P."/>
            <person name="Meyers B.C."/>
            <person name="Huo N."/>
            <person name="Gu Y.Q."/>
            <person name="Zhou H."/>
            <person name="Devos K.M."/>
            <person name="Bennetzen J.L."/>
            <person name="Unver T."/>
            <person name="Budak H."/>
            <person name="Gulick P.J."/>
            <person name="Galiba G."/>
            <person name="Kalapos B."/>
            <person name="Nelson D.R."/>
            <person name="Li P."/>
            <person name="You F.M."/>
            <person name="Luo M.C."/>
            <person name="Dvorak J."/>
        </authorList>
    </citation>
    <scope>NUCLEOTIDE SEQUENCE [LARGE SCALE GENOMIC DNA]</scope>
    <source>
        <strain evidence="1">cv. AL8/78</strain>
    </source>
</reference>
<keyword evidence="2" id="KW-1185">Reference proteome</keyword>
<protein>
    <submittedName>
        <fullName evidence="1">Uncharacterized protein</fullName>
    </submittedName>
</protein>
<dbReference type="AlphaFoldDB" id="A0A453FK78"/>
<evidence type="ECO:0000313" key="2">
    <source>
        <dbReference type="Proteomes" id="UP000015105"/>
    </source>
</evidence>
<dbReference type="EnsemblPlants" id="AET3Gv20702800.46">
    <property type="protein sequence ID" value="AET3Gv20702800.46"/>
    <property type="gene ID" value="AET3Gv20702800"/>
</dbReference>
<organism evidence="1 2">
    <name type="scientific">Aegilops tauschii subsp. strangulata</name>
    <name type="common">Goatgrass</name>
    <dbReference type="NCBI Taxonomy" id="200361"/>
    <lineage>
        <taxon>Eukaryota</taxon>
        <taxon>Viridiplantae</taxon>
        <taxon>Streptophyta</taxon>
        <taxon>Embryophyta</taxon>
        <taxon>Tracheophyta</taxon>
        <taxon>Spermatophyta</taxon>
        <taxon>Magnoliopsida</taxon>
        <taxon>Liliopsida</taxon>
        <taxon>Poales</taxon>
        <taxon>Poaceae</taxon>
        <taxon>BOP clade</taxon>
        <taxon>Pooideae</taxon>
        <taxon>Triticodae</taxon>
        <taxon>Triticeae</taxon>
        <taxon>Triticinae</taxon>
        <taxon>Aegilops</taxon>
    </lineage>
</organism>
<reference evidence="2" key="2">
    <citation type="journal article" date="2017" name="Nat. Plants">
        <title>The Aegilops tauschii genome reveals multiple impacts of transposons.</title>
        <authorList>
            <person name="Zhao G."/>
            <person name="Zou C."/>
            <person name="Li K."/>
            <person name="Wang K."/>
            <person name="Li T."/>
            <person name="Gao L."/>
            <person name="Zhang X."/>
            <person name="Wang H."/>
            <person name="Yang Z."/>
            <person name="Liu X."/>
            <person name="Jiang W."/>
            <person name="Mao L."/>
            <person name="Kong X."/>
            <person name="Jiao Y."/>
            <person name="Jia J."/>
        </authorList>
    </citation>
    <scope>NUCLEOTIDE SEQUENCE [LARGE SCALE GENOMIC DNA]</scope>
    <source>
        <strain evidence="2">cv. AL8/78</strain>
    </source>
</reference>
<reference evidence="1" key="3">
    <citation type="journal article" date="2017" name="Nature">
        <title>Genome sequence of the progenitor of the wheat D genome Aegilops tauschii.</title>
        <authorList>
            <person name="Luo M.C."/>
            <person name="Gu Y.Q."/>
            <person name="Puiu D."/>
            <person name="Wang H."/>
            <person name="Twardziok S.O."/>
            <person name="Deal K.R."/>
            <person name="Huo N."/>
            <person name="Zhu T."/>
            <person name="Wang L."/>
            <person name="Wang Y."/>
            <person name="McGuire P.E."/>
            <person name="Liu S."/>
            <person name="Long H."/>
            <person name="Ramasamy R.K."/>
            <person name="Rodriguez J.C."/>
            <person name="Van S.L."/>
            <person name="Yuan L."/>
            <person name="Wang Z."/>
            <person name="Xia Z."/>
            <person name="Xiao L."/>
            <person name="Anderson O.D."/>
            <person name="Ouyang S."/>
            <person name="Liang Y."/>
            <person name="Zimin A.V."/>
            <person name="Pertea G."/>
            <person name="Qi P."/>
            <person name="Bennetzen J.L."/>
            <person name="Dai X."/>
            <person name="Dawson M.W."/>
            <person name="Muller H.G."/>
            <person name="Kugler K."/>
            <person name="Rivarola-Duarte L."/>
            <person name="Spannagl M."/>
            <person name="Mayer K.F.X."/>
            <person name="Lu F.H."/>
            <person name="Bevan M.W."/>
            <person name="Leroy P."/>
            <person name="Li P."/>
            <person name="You F.M."/>
            <person name="Sun Q."/>
            <person name="Liu Z."/>
            <person name="Lyons E."/>
            <person name="Wicker T."/>
            <person name="Salzberg S.L."/>
            <person name="Devos K.M."/>
            <person name="Dvorak J."/>
        </authorList>
    </citation>
    <scope>NUCLEOTIDE SEQUENCE [LARGE SCALE GENOMIC DNA]</scope>
    <source>
        <strain evidence="1">cv. AL8/78</strain>
    </source>
</reference>
<reference evidence="1" key="4">
    <citation type="submission" date="2019-03" db="UniProtKB">
        <authorList>
            <consortium name="EnsemblPlants"/>
        </authorList>
    </citation>
    <scope>IDENTIFICATION</scope>
</reference>
<accession>A0A453FK78</accession>
<proteinExistence type="predicted"/>
<dbReference type="Gramene" id="AET3Gv20702800.46">
    <property type="protein sequence ID" value="AET3Gv20702800.46"/>
    <property type="gene ID" value="AET3Gv20702800"/>
</dbReference>
<reference evidence="2" key="1">
    <citation type="journal article" date="2014" name="Science">
        <title>Ancient hybridizations among the ancestral genomes of bread wheat.</title>
        <authorList>
            <consortium name="International Wheat Genome Sequencing Consortium,"/>
            <person name="Marcussen T."/>
            <person name="Sandve S.R."/>
            <person name="Heier L."/>
            <person name="Spannagl M."/>
            <person name="Pfeifer M."/>
            <person name="Jakobsen K.S."/>
            <person name="Wulff B.B."/>
            <person name="Steuernagel B."/>
            <person name="Mayer K.F."/>
            <person name="Olsen O.A."/>
        </authorList>
    </citation>
    <scope>NUCLEOTIDE SEQUENCE [LARGE SCALE GENOMIC DNA]</scope>
    <source>
        <strain evidence="2">cv. AL8/78</strain>
    </source>
</reference>
<evidence type="ECO:0000313" key="1">
    <source>
        <dbReference type="EnsemblPlants" id="AET3Gv20702800.46"/>
    </source>
</evidence>
<name>A0A453FK78_AEGTS</name>
<dbReference type="Proteomes" id="UP000015105">
    <property type="component" value="Chromosome 3D"/>
</dbReference>